<dbReference type="CDD" id="cd06171">
    <property type="entry name" value="Sigma70_r4"/>
    <property type="match status" value="1"/>
</dbReference>
<sequence length="178" mass="20571">MNIADLNDLIELHGKAIYSFCLNLTKNQSDTDDLYQETFLKAMELCHKIDKDNNPKGFLISIAIGLWKNNRRKYARRQKIAPIEKLSEDINNGYVFKDTLTPENIVISNELCIMIRTAADKLDNKLKIPLYMYYTAEMSNEEIASALKIPLGTVKSRLHKARRVLKNNLMEVSKYEEL</sequence>
<evidence type="ECO:0000313" key="8">
    <source>
        <dbReference type="Proteomes" id="UP000031366"/>
    </source>
</evidence>
<dbReference type="Pfam" id="PF08281">
    <property type="entry name" value="Sigma70_r4_2"/>
    <property type="match status" value="1"/>
</dbReference>
<dbReference type="PANTHER" id="PTHR43133">
    <property type="entry name" value="RNA POLYMERASE ECF-TYPE SIGMA FACTO"/>
    <property type="match status" value="1"/>
</dbReference>
<dbReference type="Proteomes" id="UP000031366">
    <property type="component" value="Unassembled WGS sequence"/>
</dbReference>
<keyword evidence="8" id="KW-1185">Reference proteome</keyword>
<keyword evidence="4" id="KW-0804">Transcription</keyword>
<dbReference type="SUPFAM" id="SSF88946">
    <property type="entry name" value="Sigma2 domain of RNA polymerase sigma factors"/>
    <property type="match status" value="1"/>
</dbReference>
<dbReference type="InterPro" id="IPR036388">
    <property type="entry name" value="WH-like_DNA-bd_sf"/>
</dbReference>
<organism evidence="7 8">
    <name type="scientific">Clostridium argentinense CDC 2741</name>
    <dbReference type="NCBI Taxonomy" id="1418104"/>
    <lineage>
        <taxon>Bacteria</taxon>
        <taxon>Bacillati</taxon>
        <taxon>Bacillota</taxon>
        <taxon>Clostridia</taxon>
        <taxon>Eubacteriales</taxon>
        <taxon>Clostridiaceae</taxon>
        <taxon>Clostridium</taxon>
    </lineage>
</organism>
<dbReference type="NCBIfam" id="TIGR02937">
    <property type="entry name" value="sigma70-ECF"/>
    <property type="match status" value="1"/>
</dbReference>
<dbReference type="Pfam" id="PF04542">
    <property type="entry name" value="Sigma70_r2"/>
    <property type="match status" value="1"/>
</dbReference>
<evidence type="ECO:0000259" key="6">
    <source>
        <dbReference type="Pfam" id="PF08281"/>
    </source>
</evidence>
<dbReference type="InterPro" id="IPR013324">
    <property type="entry name" value="RNA_pol_sigma_r3/r4-like"/>
</dbReference>
<keyword evidence="2" id="KW-0805">Transcription regulation</keyword>
<dbReference type="InterPro" id="IPR007627">
    <property type="entry name" value="RNA_pol_sigma70_r2"/>
</dbReference>
<dbReference type="Gene3D" id="1.10.1740.10">
    <property type="match status" value="1"/>
</dbReference>
<evidence type="ECO:0000313" key="7">
    <source>
        <dbReference type="EMBL" id="KIE44489.1"/>
    </source>
</evidence>
<dbReference type="AlphaFoldDB" id="A0A0C1TUT5"/>
<dbReference type="InterPro" id="IPR013249">
    <property type="entry name" value="RNA_pol_sigma70_r4_t2"/>
</dbReference>
<dbReference type="Gene3D" id="1.10.10.10">
    <property type="entry name" value="Winged helix-like DNA-binding domain superfamily/Winged helix DNA-binding domain"/>
    <property type="match status" value="1"/>
</dbReference>
<dbReference type="InterPro" id="IPR014284">
    <property type="entry name" value="RNA_pol_sigma-70_dom"/>
</dbReference>
<dbReference type="InterPro" id="IPR013325">
    <property type="entry name" value="RNA_pol_sigma_r2"/>
</dbReference>
<comment type="similarity">
    <text evidence="1">Belongs to the sigma-70 factor family. ECF subfamily.</text>
</comment>
<evidence type="ECO:0000259" key="5">
    <source>
        <dbReference type="Pfam" id="PF04542"/>
    </source>
</evidence>
<dbReference type="GO" id="GO:0006352">
    <property type="term" value="P:DNA-templated transcription initiation"/>
    <property type="evidence" value="ECO:0007669"/>
    <property type="project" value="InterPro"/>
</dbReference>
<evidence type="ECO:0000256" key="2">
    <source>
        <dbReference type="ARBA" id="ARBA00023015"/>
    </source>
</evidence>
<gene>
    <name evidence="7" type="ORF">U732_496</name>
</gene>
<dbReference type="PANTHER" id="PTHR43133:SF60">
    <property type="entry name" value="RNA POLYMERASE SIGMA FACTOR SIGV"/>
    <property type="match status" value="1"/>
</dbReference>
<dbReference type="RefSeq" id="WP_052268284.1">
    <property type="nucleotide sequence ID" value="NZ_AYSO01000020.1"/>
</dbReference>
<protein>
    <submittedName>
        <fullName evidence="7">RNA polymerase sigma factor, sigma-70 family protein</fullName>
    </submittedName>
</protein>
<accession>A0A0C1TUT5</accession>
<dbReference type="OrthoDB" id="9795666at2"/>
<proteinExistence type="inferred from homology"/>
<evidence type="ECO:0000256" key="1">
    <source>
        <dbReference type="ARBA" id="ARBA00010641"/>
    </source>
</evidence>
<comment type="caution">
    <text evidence="7">The sequence shown here is derived from an EMBL/GenBank/DDBJ whole genome shotgun (WGS) entry which is preliminary data.</text>
</comment>
<reference evidence="7 8" key="1">
    <citation type="journal article" date="2015" name="Infect. Genet. Evol.">
        <title>Genomic sequences of six botulinum neurotoxin-producing strains representing three clostridial species illustrate the mobility and diversity of botulinum neurotoxin genes.</title>
        <authorList>
            <person name="Smith T.J."/>
            <person name="Hill K.K."/>
            <person name="Xie G."/>
            <person name="Foley B.T."/>
            <person name="Williamson C.H."/>
            <person name="Foster J.T."/>
            <person name="Johnson S.L."/>
            <person name="Chertkov O."/>
            <person name="Teshima H."/>
            <person name="Gibbons H.S."/>
            <person name="Johnsky L.A."/>
            <person name="Karavis M.A."/>
            <person name="Smith L.A."/>
        </authorList>
    </citation>
    <scope>NUCLEOTIDE SEQUENCE [LARGE SCALE GENOMIC DNA]</scope>
    <source>
        <strain evidence="7 8">CDC 2741</strain>
    </source>
</reference>
<evidence type="ECO:0000256" key="3">
    <source>
        <dbReference type="ARBA" id="ARBA00023082"/>
    </source>
</evidence>
<dbReference type="GO" id="GO:0016987">
    <property type="term" value="F:sigma factor activity"/>
    <property type="evidence" value="ECO:0007669"/>
    <property type="project" value="UniProtKB-KW"/>
</dbReference>
<feature type="domain" description="RNA polymerase sigma-70 region 2" evidence="5">
    <location>
        <begin position="9"/>
        <end position="76"/>
    </location>
</feature>
<dbReference type="EMBL" id="AYSO01000020">
    <property type="protein sequence ID" value="KIE44489.1"/>
    <property type="molecule type" value="Genomic_DNA"/>
</dbReference>
<keyword evidence="3" id="KW-0731">Sigma factor</keyword>
<name>A0A0C1TUT5_9CLOT</name>
<dbReference type="InterPro" id="IPR039425">
    <property type="entry name" value="RNA_pol_sigma-70-like"/>
</dbReference>
<evidence type="ECO:0000256" key="4">
    <source>
        <dbReference type="ARBA" id="ARBA00023163"/>
    </source>
</evidence>
<dbReference type="GO" id="GO:0003677">
    <property type="term" value="F:DNA binding"/>
    <property type="evidence" value="ECO:0007669"/>
    <property type="project" value="InterPro"/>
</dbReference>
<dbReference type="SUPFAM" id="SSF88659">
    <property type="entry name" value="Sigma3 and sigma4 domains of RNA polymerase sigma factors"/>
    <property type="match status" value="1"/>
</dbReference>
<dbReference type="STRING" id="29341.RSJ17_05280"/>
<feature type="domain" description="RNA polymerase sigma factor 70 region 4 type 2" evidence="6">
    <location>
        <begin position="114"/>
        <end position="163"/>
    </location>
</feature>